<accession>A0ABM8WKP3</accession>
<organism evidence="2 3">
    <name type="scientific">Cupriavidus laharis</name>
    <dbReference type="NCBI Taxonomy" id="151654"/>
    <lineage>
        <taxon>Bacteria</taxon>
        <taxon>Pseudomonadati</taxon>
        <taxon>Pseudomonadota</taxon>
        <taxon>Betaproteobacteria</taxon>
        <taxon>Burkholderiales</taxon>
        <taxon>Burkholderiaceae</taxon>
        <taxon>Cupriavidus</taxon>
    </lineage>
</organism>
<sequence length="427" mass="47697">MDHALRASLASELHARPFLRLSGSVALAHLAIYAGDDTAVHEQLLRALCDLTGMPPPEPGSTHYAAQWNGERQLKWERHTEFSTYTFVARRHDTDYFSGLATEHVPQAWFEQIAGMRFVATRMELVSGGNAPVVRDGYRQWIDGPIKVGSRVLGNGEVYCDWTIKPDGFSRFLVIDEGFREAQGGRLLQRLYEIETYRMMALLALPAARELGRSLDVLQRSLAGLMHRMDSAPDDKVDADLLQELTHLAVRGEALAEAGHRFSASRAYERLVMARIQELREERIEGIPTIAEFMERRFTPAMDTCRANWSRLEQFTTRVARAVDLLRTRVSLAQEGNTMRLLAGMDRTARTQLHLQHAVEGLSVAAISYYVLSLTAVGLRSLHALHLGMDPELVEGLLIAPVVLLVFLVIRRTKRSDKSAKGGASAG</sequence>
<evidence type="ECO:0000313" key="3">
    <source>
        <dbReference type="Proteomes" id="UP000727654"/>
    </source>
</evidence>
<proteinExistence type="predicted"/>
<evidence type="ECO:0008006" key="4">
    <source>
        <dbReference type="Google" id="ProtNLM"/>
    </source>
</evidence>
<dbReference type="RefSeq" id="WP_224078651.1">
    <property type="nucleotide sequence ID" value="NZ_CAJZAI010000002.1"/>
</dbReference>
<dbReference type="InterPro" id="IPR021830">
    <property type="entry name" value="DUF3422"/>
</dbReference>
<evidence type="ECO:0000313" key="2">
    <source>
        <dbReference type="EMBL" id="CAG9167950.1"/>
    </source>
</evidence>
<protein>
    <recommendedName>
        <fullName evidence="4">DUF3422 domain-containing protein</fullName>
    </recommendedName>
</protein>
<gene>
    <name evidence="2" type="ORF">LMG23992_00966</name>
</gene>
<name>A0ABM8WKP3_9BURK</name>
<dbReference type="EMBL" id="CAJZAI010000002">
    <property type="protein sequence ID" value="CAG9167950.1"/>
    <property type="molecule type" value="Genomic_DNA"/>
</dbReference>
<feature type="transmembrane region" description="Helical" evidence="1">
    <location>
        <begin position="393"/>
        <end position="410"/>
    </location>
</feature>
<reference evidence="2 3" key="1">
    <citation type="submission" date="2021-08" db="EMBL/GenBank/DDBJ databases">
        <authorList>
            <person name="Peeters C."/>
        </authorList>
    </citation>
    <scope>NUCLEOTIDE SEQUENCE [LARGE SCALE GENOMIC DNA]</scope>
    <source>
        <strain evidence="2 3">LMG 23992</strain>
    </source>
</reference>
<comment type="caution">
    <text evidence="2">The sequence shown here is derived from an EMBL/GenBank/DDBJ whole genome shotgun (WGS) entry which is preliminary data.</text>
</comment>
<dbReference type="Pfam" id="PF11902">
    <property type="entry name" value="DUF3422"/>
    <property type="match status" value="1"/>
</dbReference>
<dbReference type="Proteomes" id="UP000727654">
    <property type="component" value="Unassembled WGS sequence"/>
</dbReference>
<keyword evidence="1" id="KW-1133">Transmembrane helix</keyword>
<keyword evidence="3" id="KW-1185">Reference proteome</keyword>
<keyword evidence="1" id="KW-0812">Transmembrane</keyword>
<keyword evidence="1" id="KW-0472">Membrane</keyword>
<evidence type="ECO:0000256" key="1">
    <source>
        <dbReference type="SAM" id="Phobius"/>
    </source>
</evidence>